<dbReference type="GO" id="GO:0005634">
    <property type="term" value="C:nucleus"/>
    <property type="evidence" value="ECO:0007669"/>
    <property type="project" value="TreeGrafter"/>
</dbReference>
<keyword evidence="4" id="KW-1185">Reference proteome</keyword>
<dbReference type="Pfam" id="PF00856">
    <property type="entry name" value="SET"/>
    <property type="match status" value="1"/>
</dbReference>
<dbReference type="Proteomes" id="UP001059041">
    <property type="component" value="Linkage Group LG10"/>
</dbReference>
<dbReference type="GO" id="GO:0005700">
    <property type="term" value="C:polytene chromosome"/>
    <property type="evidence" value="ECO:0007669"/>
    <property type="project" value="TreeGrafter"/>
</dbReference>
<dbReference type="PANTHER" id="PTHR46167:SF1">
    <property type="entry name" value="N-LYSINE METHYLTRANSFERASE KMT5A"/>
    <property type="match status" value="1"/>
</dbReference>
<dbReference type="InterPro" id="IPR001214">
    <property type="entry name" value="SET_dom"/>
</dbReference>
<feature type="compositionally biased region" description="Basic residues" evidence="1">
    <location>
        <begin position="183"/>
        <end position="192"/>
    </location>
</feature>
<feature type="compositionally biased region" description="Low complexity" evidence="1">
    <location>
        <begin position="164"/>
        <end position="177"/>
    </location>
</feature>
<name>A0A9W7TXN6_TRIRA</name>
<dbReference type="GO" id="GO:0042799">
    <property type="term" value="F:histone H4K20 methyltransferase activity"/>
    <property type="evidence" value="ECO:0007669"/>
    <property type="project" value="TreeGrafter"/>
</dbReference>
<feature type="region of interest" description="Disordered" evidence="1">
    <location>
        <begin position="394"/>
        <end position="453"/>
    </location>
</feature>
<evidence type="ECO:0000313" key="4">
    <source>
        <dbReference type="Proteomes" id="UP001059041"/>
    </source>
</evidence>
<dbReference type="PROSITE" id="PS50280">
    <property type="entry name" value="SET"/>
    <property type="match status" value="1"/>
</dbReference>
<sequence>EDEVQSVLELVAAVLKLGNIEFKPESCVNSFDEIRVKDKNGPQMSQTQPDQQIQSPTQSDQQIQTLTQQIQTPTQPDQQIQTQPDQQIQTPIQQIQTPTQPDQQIQTQPDWQIQTQPDWQIQTPTQPDRQIQTQPEAQQIDDGVVLNLYFLPSPPHPQTHPEAQQLQVQPQPQQIQPLTAKPNPKKRKKGCRKCSRQKVWQYDSIIDKRMTEVRCRTIGTGFTKALNEDCLQPVGSQFKMPRKKRMHPEHDAKEHVLTGKDKAFIEERHINAFKGRGVFALEHIEKSTFVVQYRGILSQSKHVEDTQGNYLFDFTWNGRRYCIDASKEDGSLGRLVNDDHIHPNCKVKTVVFKEKPHLCLFSIRDIFPDEEITYNYGDSSWPWRSMELGDKSSGTVDDCSFHPSPSENYSVNPSSEKEKELGDKSSGTVDDCSFHPSPSENYSVNPSSEKEKQNKDIIQVCNNLRLLYLWKTCPLKRRPDRYKMSAPDPFQEIMDALKRALTPAPGPDPQHQATTVNIHSLPSITASPMVAPAPYSGLTEDCNGFILQCTFYR</sequence>
<evidence type="ECO:0000313" key="3">
    <source>
        <dbReference type="EMBL" id="KAI7804562.1"/>
    </source>
</evidence>
<evidence type="ECO:0000259" key="2">
    <source>
        <dbReference type="PROSITE" id="PS50280"/>
    </source>
</evidence>
<feature type="compositionally biased region" description="Low complexity" evidence="1">
    <location>
        <begin position="42"/>
        <end position="89"/>
    </location>
</feature>
<feature type="region of interest" description="Disordered" evidence="1">
    <location>
        <begin position="154"/>
        <end position="192"/>
    </location>
</feature>
<dbReference type="GO" id="GO:0043516">
    <property type="term" value="P:regulation of DNA damage response, signal transduction by p53 class mediator"/>
    <property type="evidence" value="ECO:0007669"/>
    <property type="project" value="TreeGrafter"/>
</dbReference>
<dbReference type="EMBL" id="JAFHDT010000010">
    <property type="protein sequence ID" value="KAI7804562.1"/>
    <property type="molecule type" value="Genomic_DNA"/>
</dbReference>
<dbReference type="SMART" id="SM00317">
    <property type="entry name" value="SET"/>
    <property type="match status" value="1"/>
</dbReference>
<dbReference type="InterPro" id="IPR046341">
    <property type="entry name" value="SET_dom_sf"/>
</dbReference>
<protein>
    <submittedName>
        <fullName evidence="3">SET domain-containing protein 5-like</fullName>
    </submittedName>
</protein>
<feature type="domain" description="SET" evidence="2">
    <location>
        <begin position="263"/>
        <end position="377"/>
    </location>
</feature>
<dbReference type="PANTHER" id="PTHR46167">
    <property type="entry name" value="N-LYSINE METHYLTRANSFERASE KMT5A"/>
    <property type="match status" value="1"/>
</dbReference>
<dbReference type="GO" id="GO:0006357">
    <property type="term" value="P:regulation of transcription by RNA polymerase II"/>
    <property type="evidence" value="ECO:0007669"/>
    <property type="project" value="TreeGrafter"/>
</dbReference>
<evidence type="ECO:0000256" key="1">
    <source>
        <dbReference type="SAM" id="MobiDB-lite"/>
    </source>
</evidence>
<feature type="region of interest" description="Disordered" evidence="1">
    <location>
        <begin position="36"/>
        <end position="89"/>
    </location>
</feature>
<feature type="compositionally biased region" description="Polar residues" evidence="1">
    <location>
        <begin position="436"/>
        <end position="447"/>
    </location>
</feature>
<comment type="caution">
    <text evidence="3">The sequence shown here is derived from an EMBL/GenBank/DDBJ whole genome shotgun (WGS) entry which is preliminary data.</text>
</comment>
<dbReference type="AlphaFoldDB" id="A0A9W7TXN6"/>
<proteinExistence type="predicted"/>
<organism evidence="3 4">
    <name type="scientific">Triplophysa rosa</name>
    <name type="common">Cave loach</name>
    <dbReference type="NCBI Taxonomy" id="992332"/>
    <lineage>
        <taxon>Eukaryota</taxon>
        <taxon>Metazoa</taxon>
        <taxon>Chordata</taxon>
        <taxon>Craniata</taxon>
        <taxon>Vertebrata</taxon>
        <taxon>Euteleostomi</taxon>
        <taxon>Actinopterygii</taxon>
        <taxon>Neopterygii</taxon>
        <taxon>Teleostei</taxon>
        <taxon>Ostariophysi</taxon>
        <taxon>Cypriniformes</taxon>
        <taxon>Nemacheilidae</taxon>
        <taxon>Triplophysa</taxon>
    </lineage>
</organism>
<dbReference type="Gene3D" id="2.170.270.10">
    <property type="entry name" value="SET domain"/>
    <property type="match status" value="1"/>
</dbReference>
<dbReference type="InterPro" id="IPR051760">
    <property type="entry name" value="KMT5A"/>
</dbReference>
<gene>
    <name evidence="3" type="ORF">IRJ41_014546</name>
</gene>
<feature type="non-terminal residue" evidence="3">
    <location>
        <position position="1"/>
    </location>
</feature>
<accession>A0A9W7TXN6</accession>
<dbReference type="SUPFAM" id="SSF82199">
    <property type="entry name" value="SET domain"/>
    <property type="match status" value="1"/>
</dbReference>
<reference evidence="3" key="1">
    <citation type="submission" date="2021-02" db="EMBL/GenBank/DDBJ databases">
        <title>Comparative genomics reveals that relaxation of natural selection precedes convergent phenotypic evolution of cavefish.</title>
        <authorList>
            <person name="Peng Z."/>
        </authorList>
    </citation>
    <scope>NUCLEOTIDE SEQUENCE</scope>
    <source>
        <tissue evidence="3">Muscle</tissue>
    </source>
</reference>
<feature type="compositionally biased region" description="Polar residues" evidence="1">
    <location>
        <begin position="403"/>
        <end position="414"/>
    </location>
</feature>